<evidence type="ECO:0000313" key="2">
    <source>
        <dbReference type="EMBL" id="GKU93523.1"/>
    </source>
</evidence>
<feature type="compositionally biased region" description="Basic and acidic residues" evidence="1">
    <location>
        <begin position="104"/>
        <end position="117"/>
    </location>
</feature>
<feature type="compositionally biased region" description="Polar residues" evidence="1">
    <location>
        <begin position="1"/>
        <end position="22"/>
    </location>
</feature>
<feature type="region of interest" description="Disordered" evidence="1">
    <location>
        <begin position="1"/>
        <end position="40"/>
    </location>
</feature>
<evidence type="ECO:0000256" key="1">
    <source>
        <dbReference type="SAM" id="MobiDB-lite"/>
    </source>
</evidence>
<gene>
    <name evidence="2" type="ORF">SLEP1_g7114</name>
</gene>
<organism evidence="2 3">
    <name type="scientific">Rubroshorea leprosula</name>
    <dbReference type="NCBI Taxonomy" id="152421"/>
    <lineage>
        <taxon>Eukaryota</taxon>
        <taxon>Viridiplantae</taxon>
        <taxon>Streptophyta</taxon>
        <taxon>Embryophyta</taxon>
        <taxon>Tracheophyta</taxon>
        <taxon>Spermatophyta</taxon>
        <taxon>Magnoliopsida</taxon>
        <taxon>eudicotyledons</taxon>
        <taxon>Gunneridae</taxon>
        <taxon>Pentapetalae</taxon>
        <taxon>rosids</taxon>
        <taxon>malvids</taxon>
        <taxon>Malvales</taxon>
        <taxon>Dipterocarpaceae</taxon>
        <taxon>Rubroshorea</taxon>
    </lineage>
</organism>
<keyword evidence="3" id="KW-1185">Reference proteome</keyword>
<proteinExistence type="predicted"/>
<dbReference type="Proteomes" id="UP001054252">
    <property type="component" value="Unassembled WGS sequence"/>
</dbReference>
<dbReference type="AlphaFoldDB" id="A0AAV5I6D9"/>
<name>A0AAV5I6D9_9ROSI</name>
<sequence>MAEASKGNSTTGAHEAAGNSTTVDRKRKRSASPAGRTEDILPLLKKLASPVFDSLPTNTEVILTDLVGSSIITAEVKKNVKDEWEWEDIIAEEYKELNLKEDEDKNTDIESTRKQIEELSIEPENQSESPMMEVDEIEDDY</sequence>
<protein>
    <submittedName>
        <fullName evidence="2">Uncharacterized protein</fullName>
    </submittedName>
</protein>
<comment type="caution">
    <text evidence="2">The sequence shown here is derived from an EMBL/GenBank/DDBJ whole genome shotgun (WGS) entry which is preliminary data.</text>
</comment>
<dbReference type="EMBL" id="BPVZ01000007">
    <property type="protein sequence ID" value="GKU93523.1"/>
    <property type="molecule type" value="Genomic_DNA"/>
</dbReference>
<reference evidence="2 3" key="1">
    <citation type="journal article" date="2021" name="Commun. Biol.">
        <title>The genome of Shorea leprosula (Dipterocarpaceae) highlights the ecological relevance of drought in aseasonal tropical rainforests.</title>
        <authorList>
            <person name="Ng K.K.S."/>
            <person name="Kobayashi M.J."/>
            <person name="Fawcett J.A."/>
            <person name="Hatakeyama M."/>
            <person name="Paape T."/>
            <person name="Ng C.H."/>
            <person name="Ang C.C."/>
            <person name="Tnah L.H."/>
            <person name="Lee C.T."/>
            <person name="Nishiyama T."/>
            <person name="Sese J."/>
            <person name="O'Brien M.J."/>
            <person name="Copetti D."/>
            <person name="Mohd Noor M.I."/>
            <person name="Ong R.C."/>
            <person name="Putra M."/>
            <person name="Sireger I.Z."/>
            <person name="Indrioko S."/>
            <person name="Kosugi Y."/>
            <person name="Izuno A."/>
            <person name="Isagi Y."/>
            <person name="Lee S.L."/>
            <person name="Shimizu K.K."/>
        </authorList>
    </citation>
    <scope>NUCLEOTIDE SEQUENCE [LARGE SCALE GENOMIC DNA]</scope>
    <source>
        <strain evidence="2">214</strain>
    </source>
</reference>
<accession>A0AAV5I6D9</accession>
<evidence type="ECO:0000313" key="3">
    <source>
        <dbReference type="Proteomes" id="UP001054252"/>
    </source>
</evidence>
<feature type="region of interest" description="Disordered" evidence="1">
    <location>
        <begin position="104"/>
        <end position="141"/>
    </location>
</feature>